<evidence type="ECO:0000256" key="1">
    <source>
        <dbReference type="SAM" id="Phobius"/>
    </source>
</evidence>
<keyword evidence="3" id="KW-1185">Reference proteome</keyword>
<dbReference type="HOGENOM" id="CLU_1729681_0_0_0"/>
<keyword evidence="1" id="KW-1133">Transmembrane helix</keyword>
<evidence type="ECO:0000313" key="3">
    <source>
        <dbReference type="Proteomes" id="UP000001887"/>
    </source>
</evidence>
<feature type="transmembrane region" description="Helical" evidence="1">
    <location>
        <begin position="45"/>
        <end position="63"/>
    </location>
</feature>
<sequence>MTPSEMSGIGSSGLPMLECLLADITVFEHLGSRIRPDDGTRASQGLVTVLAVATVVIVALWLLSRFTRLRENRHKHSPKLLLKELTRAHRLSGRSIRLMKQVAADAKLENPLRLFVDPKWLEAAQTSDRFRSRQQELASLRVKLFGSKEKK</sequence>
<dbReference type="Proteomes" id="UP000001887">
    <property type="component" value="Chromosome"/>
</dbReference>
<organism evidence="2 3">
    <name type="scientific">Pirellula staleyi (strain ATCC 27377 / DSM 6068 / ICPB 4128)</name>
    <name type="common">Pirella staleyi</name>
    <dbReference type="NCBI Taxonomy" id="530564"/>
    <lineage>
        <taxon>Bacteria</taxon>
        <taxon>Pseudomonadati</taxon>
        <taxon>Planctomycetota</taxon>
        <taxon>Planctomycetia</taxon>
        <taxon>Pirellulales</taxon>
        <taxon>Pirellulaceae</taxon>
        <taxon>Pirellula</taxon>
    </lineage>
</organism>
<evidence type="ECO:0000313" key="2">
    <source>
        <dbReference type="EMBL" id="ADB18442.1"/>
    </source>
</evidence>
<name>D2R077_PIRSD</name>
<protein>
    <submittedName>
        <fullName evidence="2">Uncharacterized protein</fullName>
    </submittedName>
</protein>
<keyword evidence="1" id="KW-0472">Membrane</keyword>
<dbReference type="KEGG" id="psl:Psta_3787"/>
<reference evidence="2 3" key="1">
    <citation type="journal article" date="2009" name="Stand. Genomic Sci.">
        <title>Complete genome sequence of Pirellula staleyi type strain (ATCC 27377).</title>
        <authorList>
            <person name="Clum A."/>
            <person name="Tindall B.J."/>
            <person name="Sikorski J."/>
            <person name="Ivanova N."/>
            <person name="Mavrommatis K."/>
            <person name="Lucas S."/>
            <person name="Glavina del Rio T."/>
            <person name="Nolan M."/>
            <person name="Chen F."/>
            <person name="Tice H."/>
            <person name="Pitluck S."/>
            <person name="Cheng J.F."/>
            <person name="Chertkov O."/>
            <person name="Brettin T."/>
            <person name="Han C."/>
            <person name="Detter J.C."/>
            <person name="Kuske C."/>
            <person name="Bruce D."/>
            <person name="Goodwin L."/>
            <person name="Ovchinikova G."/>
            <person name="Pati A."/>
            <person name="Mikhailova N."/>
            <person name="Chen A."/>
            <person name="Palaniappan K."/>
            <person name="Land M."/>
            <person name="Hauser L."/>
            <person name="Chang Y.J."/>
            <person name="Jeffries C.D."/>
            <person name="Chain P."/>
            <person name="Rohde M."/>
            <person name="Goker M."/>
            <person name="Bristow J."/>
            <person name="Eisen J.A."/>
            <person name="Markowitz V."/>
            <person name="Hugenholtz P."/>
            <person name="Kyrpides N.C."/>
            <person name="Klenk H.P."/>
            <person name="Lapidus A."/>
        </authorList>
    </citation>
    <scope>NUCLEOTIDE SEQUENCE [LARGE SCALE GENOMIC DNA]</scope>
    <source>
        <strain evidence="3">ATCC 27377 / DSM 6068 / ICPB 4128</strain>
    </source>
</reference>
<dbReference type="AlphaFoldDB" id="D2R077"/>
<dbReference type="EMBL" id="CP001848">
    <property type="protein sequence ID" value="ADB18442.1"/>
    <property type="molecule type" value="Genomic_DNA"/>
</dbReference>
<proteinExistence type="predicted"/>
<accession>D2R077</accession>
<keyword evidence="1" id="KW-0812">Transmembrane</keyword>
<gene>
    <name evidence="2" type="ordered locus">Psta_3787</name>
</gene>